<comment type="caution">
    <text evidence="1">The sequence shown here is derived from an EMBL/GenBank/DDBJ whole genome shotgun (WGS) entry which is preliminary data.</text>
</comment>
<dbReference type="AlphaFoldDB" id="A0A8S4QVT8"/>
<accession>A0A8S4QVT8</accession>
<dbReference type="Proteomes" id="UP000838756">
    <property type="component" value="Unassembled WGS sequence"/>
</dbReference>
<reference evidence="1" key="1">
    <citation type="submission" date="2022-03" db="EMBL/GenBank/DDBJ databases">
        <authorList>
            <person name="Lindestad O."/>
        </authorList>
    </citation>
    <scope>NUCLEOTIDE SEQUENCE</scope>
</reference>
<evidence type="ECO:0000313" key="1">
    <source>
        <dbReference type="EMBL" id="CAH2226443.1"/>
    </source>
</evidence>
<dbReference type="EMBL" id="CAKXAJ010021326">
    <property type="protein sequence ID" value="CAH2226443.1"/>
    <property type="molecule type" value="Genomic_DNA"/>
</dbReference>
<name>A0A8S4QVT8_9NEOP</name>
<protein>
    <submittedName>
        <fullName evidence="1">Jg16364 protein</fullName>
    </submittedName>
</protein>
<dbReference type="OrthoDB" id="7486091at2759"/>
<keyword evidence="2" id="KW-1185">Reference proteome</keyword>
<gene>
    <name evidence="1" type="primary">jg16364</name>
    <name evidence="1" type="ORF">PAEG_LOCUS7148</name>
</gene>
<proteinExistence type="predicted"/>
<sequence length="173" mass="20217">MFQLDSTSCLFKEHIDLQKIAEIQFQNEKYNVLKPTIHVVKDHFVEFIQKRHNVDPSERIFLDKNGLRHIWKGVEFPRRRSLRKADIPQNAIDDIITNESTETLNRNLTEDTSKLINSNTTDTLITTKPGSEPKKLQSRRTVVKTTFFCPFFGLVRMSTHVDKFDEIGNVTRQ</sequence>
<organism evidence="1 2">
    <name type="scientific">Pararge aegeria aegeria</name>
    <dbReference type="NCBI Taxonomy" id="348720"/>
    <lineage>
        <taxon>Eukaryota</taxon>
        <taxon>Metazoa</taxon>
        <taxon>Ecdysozoa</taxon>
        <taxon>Arthropoda</taxon>
        <taxon>Hexapoda</taxon>
        <taxon>Insecta</taxon>
        <taxon>Pterygota</taxon>
        <taxon>Neoptera</taxon>
        <taxon>Endopterygota</taxon>
        <taxon>Lepidoptera</taxon>
        <taxon>Glossata</taxon>
        <taxon>Ditrysia</taxon>
        <taxon>Papilionoidea</taxon>
        <taxon>Nymphalidae</taxon>
        <taxon>Satyrinae</taxon>
        <taxon>Satyrini</taxon>
        <taxon>Parargina</taxon>
        <taxon>Pararge</taxon>
    </lineage>
</organism>
<evidence type="ECO:0000313" key="2">
    <source>
        <dbReference type="Proteomes" id="UP000838756"/>
    </source>
</evidence>